<dbReference type="EMBL" id="JAFBMS010000008">
    <property type="protein sequence ID" value="KAG9350294.1"/>
    <property type="molecule type" value="Genomic_DNA"/>
</dbReference>
<evidence type="ECO:0000256" key="1">
    <source>
        <dbReference type="SAM" id="MobiDB-lite"/>
    </source>
</evidence>
<evidence type="ECO:0000313" key="2">
    <source>
        <dbReference type="EMBL" id="KAG9350294.1"/>
    </source>
</evidence>
<keyword evidence="3" id="KW-1185">Reference proteome</keyword>
<feature type="region of interest" description="Disordered" evidence="1">
    <location>
        <begin position="49"/>
        <end position="73"/>
    </location>
</feature>
<evidence type="ECO:0000313" key="3">
    <source>
        <dbReference type="Proteomes" id="UP000824540"/>
    </source>
</evidence>
<feature type="compositionally biased region" description="Polar residues" evidence="1">
    <location>
        <begin position="1"/>
        <end position="23"/>
    </location>
</feature>
<protein>
    <submittedName>
        <fullName evidence="2">Uncharacterized protein</fullName>
    </submittedName>
</protein>
<accession>A0A8T2PCM2</accession>
<sequence>MLHPSYTNSPPWPLSVSSRNSSVRKAKGQENIGLTQTLTLITTKEIEESDAQNRLGAEHPRSWLHSAAGQAPS</sequence>
<name>A0A8T2PCM2_9TELE</name>
<gene>
    <name evidence="2" type="ORF">JZ751_026648</name>
</gene>
<dbReference type="AlphaFoldDB" id="A0A8T2PCM2"/>
<organism evidence="2 3">
    <name type="scientific">Albula glossodonta</name>
    <name type="common">roundjaw bonefish</name>
    <dbReference type="NCBI Taxonomy" id="121402"/>
    <lineage>
        <taxon>Eukaryota</taxon>
        <taxon>Metazoa</taxon>
        <taxon>Chordata</taxon>
        <taxon>Craniata</taxon>
        <taxon>Vertebrata</taxon>
        <taxon>Euteleostomi</taxon>
        <taxon>Actinopterygii</taxon>
        <taxon>Neopterygii</taxon>
        <taxon>Teleostei</taxon>
        <taxon>Albuliformes</taxon>
        <taxon>Albulidae</taxon>
        <taxon>Albula</taxon>
    </lineage>
</organism>
<feature type="region of interest" description="Disordered" evidence="1">
    <location>
        <begin position="1"/>
        <end position="30"/>
    </location>
</feature>
<dbReference type="Proteomes" id="UP000824540">
    <property type="component" value="Unassembled WGS sequence"/>
</dbReference>
<comment type="caution">
    <text evidence="2">The sequence shown here is derived from an EMBL/GenBank/DDBJ whole genome shotgun (WGS) entry which is preliminary data.</text>
</comment>
<reference evidence="2" key="1">
    <citation type="thesis" date="2021" institute="BYU ScholarsArchive" country="Provo, UT, USA">
        <title>Applications of and Algorithms for Genome Assembly and Genomic Analyses with an Emphasis on Marine Teleosts.</title>
        <authorList>
            <person name="Pickett B.D."/>
        </authorList>
    </citation>
    <scope>NUCLEOTIDE SEQUENCE</scope>
    <source>
        <strain evidence="2">HI-2016</strain>
    </source>
</reference>
<proteinExistence type="predicted"/>